<reference evidence="2" key="1">
    <citation type="journal article" date="2008" name="Genome Res.">
        <title>The genome of Pelotomaculum thermopropionicum reveals niche-associated evolution in anaerobic microbiota.</title>
        <authorList>
            <person name="Kosaka T."/>
            <person name="Kato S."/>
            <person name="Shimoyama T."/>
            <person name="Ishii S."/>
            <person name="Abe T."/>
            <person name="Watanabe K."/>
        </authorList>
    </citation>
    <scope>NUCLEOTIDE SEQUENCE [LARGE SCALE GENOMIC DNA]</scope>
    <source>
        <strain evidence="2">DSM 13744 / JCM 10971 / SI</strain>
    </source>
</reference>
<dbReference type="KEGG" id="pth:PTH_2335"/>
<dbReference type="Proteomes" id="UP000006556">
    <property type="component" value="Chromosome"/>
</dbReference>
<keyword evidence="2" id="KW-1185">Reference proteome</keyword>
<protein>
    <submittedName>
        <fullName evidence="1">Uncharacterized protein</fullName>
    </submittedName>
</protein>
<evidence type="ECO:0000313" key="2">
    <source>
        <dbReference type="Proteomes" id="UP000006556"/>
    </source>
</evidence>
<gene>
    <name evidence="1" type="ordered locus">PTH_2335</name>
</gene>
<name>A5CZR0_PELTS</name>
<dbReference type="EMBL" id="AP009389">
    <property type="protein sequence ID" value="BAF60516.1"/>
    <property type="molecule type" value="Genomic_DNA"/>
</dbReference>
<dbReference type="STRING" id="370438.PTH_2335"/>
<dbReference type="HOGENOM" id="CLU_3138867_0_0_9"/>
<evidence type="ECO:0000313" key="1">
    <source>
        <dbReference type="EMBL" id="BAF60516.1"/>
    </source>
</evidence>
<proteinExistence type="predicted"/>
<organism evidence="1 2">
    <name type="scientific">Pelotomaculum thermopropionicum (strain DSM 13744 / JCM 10971 / SI)</name>
    <dbReference type="NCBI Taxonomy" id="370438"/>
    <lineage>
        <taxon>Bacteria</taxon>
        <taxon>Bacillati</taxon>
        <taxon>Bacillota</taxon>
        <taxon>Clostridia</taxon>
        <taxon>Eubacteriales</taxon>
        <taxon>Desulfotomaculaceae</taxon>
        <taxon>Pelotomaculum</taxon>
    </lineage>
</organism>
<dbReference type="AlphaFoldDB" id="A5CZR0"/>
<sequence length="49" mass="5304">MYHNQSILIKPASTGFTGGGFPFAPVETIAVKSQKIMAKVCNEKEAVTY</sequence>
<accession>A5CZR0</accession>